<organism evidence="1 2">
    <name type="scientific">Natronoarchaeum philippinense</name>
    <dbReference type="NCBI Taxonomy" id="558529"/>
    <lineage>
        <taxon>Archaea</taxon>
        <taxon>Methanobacteriati</taxon>
        <taxon>Methanobacteriota</taxon>
        <taxon>Stenosarchaea group</taxon>
        <taxon>Halobacteria</taxon>
        <taxon>Halobacteriales</taxon>
        <taxon>Natronoarchaeaceae</taxon>
    </lineage>
</organism>
<keyword evidence="2" id="KW-1185">Reference proteome</keyword>
<dbReference type="AlphaFoldDB" id="A0A285NTI1"/>
<reference evidence="2" key="1">
    <citation type="submission" date="2017-09" db="EMBL/GenBank/DDBJ databases">
        <authorList>
            <person name="Varghese N."/>
            <person name="Submissions S."/>
        </authorList>
    </citation>
    <scope>NUCLEOTIDE SEQUENCE [LARGE SCALE GENOMIC DNA]</scope>
    <source>
        <strain evidence="2">DSM 27208</strain>
    </source>
</reference>
<dbReference type="OrthoDB" id="376314at2157"/>
<protein>
    <submittedName>
        <fullName evidence="1">Uncharacterized protein</fullName>
    </submittedName>
</protein>
<evidence type="ECO:0000313" key="2">
    <source>
        <dbReference type="Proteomes" id="UP000219453"/>
    </source>
</evidence>
<dbReference type="RefSeq" id="WP_097008566.1">
    <property type="nucleotide sequence ID" value="NZ_OBEJ01000002.1"/>
</dbReference>
<proteinExistence type="predicted"/>
<sequence>MFFDPYNRITNGGRYADDDLEILSVGANGVNVQIQARANETTVKIDTRGEQTVEIETRDGHLQTVET</sequence>
<gene>
    <name evidence="1" type="ORF">SAMN06269185_1609</name>
</gene>
<evidence type="ECO:0000313" key="1">
    <source>
        <dbReference type="EMBL" id="SNZ12317.1"/>
    </source>
</evidence>
<accession>A0A285NTI1</accession>
<dbReference type="EMBL" id="OBEJ01000002">
    <property type="protein sequence ID" value="SNZ12317.1"/>
    <property type="molecule type" value="Genomic_DNA"/>
</dbReference>
<dbReference type="Proteomes" id="UP000219453">
    <property type="component" value="Unassembled WGS sequence"/>
</dbReference>
<name>A0A285NTI1_NATPI</name>